<name>A0ABT3G382_9BACT</name>
<proteinExistence type="inferred from homology"/>
<evidence type="ECO:0000256" key="4">
    <source>
        <dbReference type="ARBA" id="ARBA00022827"/>
    </source>
</evidence>
<reference evidence="10" key="1">
    <citation type="submission" date="2022-10" db="EMBL/GenBank/DDBJ databases">
        <title>Luteolibacter sp. GHJ8, whole genome shotgun sequencing project.</title>
        <authorList>
            <person name="Zhao G."/>
            <person name="Shen L."/>
        </authorList>
    </citation>
    <scope>NUCLEOTIDE SEQUENCE</scope>
    <source>
        <strain evidence="10">GHJ8</strain>
    </source>
</reference>
<comment type="catalytic activity">
    <reaction evidence="8">
        <text>a D-alpha-amino acid + O2 + H2O = a 2-oxocarboxylate + H2O2 + NH4(+)</text>
        <dbReference type="Rhea" id="RHEA:21816"/>
        <dbReference type="ChEBI" id="CHEBI:15377"/>
        <dbReference type="ChEBI" id="CHEBI:15379"/>
        <dbReference type="ChEBI" id="CHEBI:16240"/>
        <dbReference type="ChEBI" id="CHEBI:28938"/>
        <dbReference type="ChEBI" id="CHEBI:35179"/>
        <dbReference type="ChEBI" id="CHEBI:59871"/>
        <dbReference type="EC" id="1.4.3.3"/>
    </reaction>
    <physiologicalReaction direction="left-to-right" evidence="8">
        <dbReference type="Rhea" id="RHEA:21817"/>
    </physiologicalReaction>
</comment>
<evidence type="ECO:0000256" key="1">
    <source>
        <dbReference type="ARBA" id="ARBA00001974"/>
    </source>
</evidence>
<evidence type="ECO:0000256" key="7">
    <source>
        <dbReference type="ARBA" id="ARBA00039751"/>
    </source>
</evidence>
<dbReference type="InterPro" id="IPR023209">
    <property type="entry name" value="DAO"/>
</dbReference>
<dbReference type="PROSITE" id="PS51257">
    <property type="entry name" value="PROKAR_LIPOPROTEIN"/>
    <property type="match status" value="1"/>
</dbReference>
<comment type="caution">
    <text evidence="10">The sequence shown here is derived from an EMBL/GenBank/DDBJ whole genome shotgun (WGS) entry which is preliminary data.</text>
</comment>
<organism evidence="10 11">
    <name type="scientific">Luteolibacter rhizosphaerae</name>
    <dbReference type="NCBI Taxonomy" id="2989719"/>
    <lineage>
        <taxon>Bacteria</taxon>
        <taxon>Pseudomonadati</taxon>
        <taxon>Verrucomicrobiota</taxon>
        <taxon>Verrucomicrobiia</taxon>
        <taxon>Verrucomicrobiales</taxon>
        <taxon>Verrucomicrobiaceae</taxon>
        <taxon>Luteolibacter</taxon>
    </lineage>
</organism>
<dbReference type="InterPro" id="IPR006076">
    <property type="entry name" value="FAD-dep_OxRdtase"/>
</dbReference>
<dbReference type="InterPro" id="IPR036188">
    <property type="entry name" value="FAD/NAD-bd_sf"/>
</dbReference>
<dbReference type="InterPro" id="IPR006181">
    <property type="entry name" value="D-amino_acid_oxidase_CS"/>
</dbReference>
<evidence type="ECO:0000256" key="5">
    <source>
        <dbReference type="ARBA" id="ARBA00023002"/>
    </source>
</evidence>
<evidence type="ECO:0000256" key="6">
    <source>
        <dbReference type="ARBA" id="ARBA00039101"/>
    </source>
</evidence>
<dbReference type="Proteomes" id="UP001165653">
    <property type="component" value="Unassembled WGS sequence"/>
</dbReference>
<comment type="cofactor">
    <cofactor evidence="1">
        <name>FAD</name>
        <dbReference type="ChEBI" id="CHEBI:57692"/>
    </cofactor>
</comment>
<dbReference type="Pfam" id="PF01266">
    <property type="entry name" value="DAO"/>
    <property type="match status" value="1"/>
</dbReference>
<evidence type="ECO:0000313" key="11">
    <source>
        <dbReference type="Proteomes" id="UP001165653"/>
    </source>
</evidence>
<dbReference type="PROSITE" id="PS00677">
    <property type="entry name" value="DAO"/>
    <property type="match status" value="1"/>
</dbReference>
<evidence type="ECO:0000256" key="2">
    <source>
        <dbReference type="ARBA" id="ARBA00006730"/>
    </source>
</evidence>
<feature type="domain" description="FAD dependent oxidoreductase" evidence="9">
    <location>
        <begin position="121"/>
        <end position="385"/>
    </location>
</feature>
<evidence type="ECO:0000256" key="3">
    <source>
        <dbReference type="ARBA" id="ARBA00022630"/>
    </source>
</evidence>
<dbReference type="SUPFAM" id="SSF51905">
    <property type="entry name" value="FAD/NAD(P)-binding domain"/>
    <property type="match status" value="1"/>
</dbReference>
<dbReference type="Gene3D" id="3.30.9.10">
    <property type="entry name" value="D-Amino Acid Oxidase, subunit A, domain 2"/>
    <property type="match status" value="1"/>
</dbReference>
<dbReference type="EC" id="1.4.3.3" evidence="6"/>
<dbReference type="Gene3D" id="3.40.50.720">
    <property type="entry name" value="NAD(P)-binding Rossmann-like Domain"/>
    <property type="match status" value="2"/>
</dbReference>
<keyword evidence="3" id="KW-0285">Flavoprotein</keyword>
<sequence length="400" mass="44049">MNRRRSLSLALGSLALATGCRRKEEVAVAPAEPTPAPPPAPVKPLEGADLVPAKIDASLEIRTITGLRPFRPSGYVVRREEREGKTLVHNYGHGGGGITLSWGCADQAMRTMESVSGLSCAVIGGGVMGLTTARMLQLRGAKVKIYTDHLPPDTTSNVAGGHWWPVSVFDSSKRTPEFAAQFVEASRFAYRYFQRLVGPRWGVRWVPSYYLSDGAPDNGWMAGPGGVLHDTQVGFKDFGPGEHVFPAQYARRFHTLLIEPSIYLETLLRDVQGAGGEIEIRRFASAEEILKVPEQTIFNCTGLGARELFKDEELIPVKGQLSFLKPQTEVNYNLLLGSYYMFSRGDGLLLGGTFDRGQWDLTTDDAVKRRVIEGQKRIFDAMAKTRHEHLAALAKQHTPI</sequence>
<evidence type="ECO:0000313" key="10">
    <source>
        <dbReference type="EMBL" id="MCW1914316.1"/>
    </source>
</evidence>
<comment type="similarity">
    <text evidence="2">Belongs to the DAMOX/DASOX family.</text>
</comment>
<keyword evidence="4" id="KW-0274">FAD</keyword>
<dbReference type="EMBL" id="JAPDDR010000005">
    <property type="protein sequence ID" value="MCW1914316.1"/>
    <property type="molecule type" value="Genomic_DNA"/>
</dbReference>
<keyword evidence="5" id="KW-0560">Oxidoreductase</keyword>
<protein>
    <recommendedName>
        <fullName evidence="7">D-amino-acid oxidase</fullName>
        <ecNumber evidence="6">1.4.3.3</ecNumber>
    </recommendedName>
</protein>
<accession>A0ABT3G382</accession>
<dbReference type="RefSeq" id="WP_264513841.1">
    <property type="nucleotide sequence ID" value="NZ_JAPDDR010000005.1"/>
</dbReference>
<dbReference type="PANTHER" id="PTHR11530:SF11">
    <property type="entry name" value="D-ASPARTATE OXIDASE"/>
    <property type="match status" value="1"/>
</dbReference>
<gene>
    <name evidence="10" type="ORF">OJ996_12065</name>
</gene>
<evidence type="ECO:0000256" key="8">
    <source>
        <dbReference type="ARBA" id="ARBA00049547"/>
    </source>
</evidence>
<dbReference type="PANTHER" id="PTHR11530">
    <property type="entry name" value="D-AMINO ACID OXIDASE"/>
    <property type="match status" value="1"/>
</dbReference>
<evidence type="ECO:0000259" key="9">
    <source>
        <dbReference type="Pfam" id="PF01266"/>
    </source>
</evidence>
<keyword evidence="11" id="KW-1185">Reference proteome</keyword>